<proteinExistence type="predicted"/>
<dbReference type="Proteomes" id="UP000252139">
    <property type="component" value="Unassembled WGS sequence"/>
</dbReference>
<dbReference type="AlphaFoldDB" id="A0A367J377"/>
<accession>A0A367J377</accession>
<name>A0A367J377_RHIAZ</name>
<evidence type="ECO:0000313" key="1">
    <source>
        <dbReference type="EMBL" id="RCH84392.1"/>
    </source>
</evidence>
<comment type="caution">
    <text evidence="1">The sequence shown here is derived from an EMBL/GenBank/DDBJ whole genome shotgun (WGS) entry which is preliminary data.</text>
</comment>
<keyword evidence="2" id="KW-1185">Reference proteome</keyword>
<gene>
    <name evidence="1" type="ORF">CU097_003527</name>
</gene>
<reference evidence="1 2" key="1">
    <citation type="journal article" date="2018" name="G3 (Bethesda)">
        <title>Phylogenetic and Phylogenomic Definition of Rhizopus Species.</title>
        <authorList>
            <person name="Gryganskyi A.P."/>
            <person name="Golan J."/>
            <person name="Dolatabadi S."/>
            <person name="Mondo S."/>
            <person name="Robb S."/>
            <person name="Idnurm A."/>
            <person name="Muszewska A."/>
            <person name="Steczkiewicz K."/>
            <person name="Masonjones S."/>
            <person name="Liao H.L."/>
            <person name="Gajdeczka M.T."/>
            <person name="Anike F."/>
            <person name="Vuek A."/>
            <person name="Anishchenko I.M."/>
            <person name="Voigt K."/>
            <person name="de Hoog G.S."/>
            <person name="Smith M.E."/>
            <person name="Heitman J."/>
            <person name="Vilgalys R."/>
            <person name="Stajich J.E."/>
        </authorList>
    </citation>
    <scope>NUCLEOTIDE SEQUENCE [LARGE SCALE GENOMIC DNA]</scope>
    <source>
        <strain evidence="1 2">CBS 357.93</strain>
    </source>
</reference>
<dbReference type="EMBL" id="PJQL01002378">
    <property type="protein sequence ID" value="RCH84392.1"/>
    <property type="molecule type" value="Genomic_DNA"/>
</dbReference>
<protein>
    <submittedName>
        <fullName evidence="1">Uncharacterized protein</fullName>
    </submittedName>
</protein>
<sequence>MDITPEDVSLARSPVELPLSGLICNIRECQDSDNLCVLRLPSTSTVDQRLFEELDYFLRKAVPGSFLEHDTTHFAAANQAPSAGNTHDAQLIVRSLVSTDSPTGPTALSSPPPRIFDKKLSFYYYCNQGNTRVAPDQSDALPDGDRNR</sequence>
<evidence type="ECO:0000313" key="2">
    <source>
        <dbReference type="Proteomes" id="UP000252139"/>
    </source>
</evidence>
<organism evidence="1 2">
    <name type="scientific">Rhizopus azygosporus</name>
    <name type="common">Rhizopus microsporus var. azygosporus</name>
    <dbReference type="NCBI Taxonomy" id="86630"/>
    <lineage>
        <taxon>Eukaryota</taxon>
        <taxon>Fungi</taxon>
        <taxon>Fungi incertae sedis</taxon>
        <taxon>Mucoromycota</taxon>
        <taxon>Mucoromycotina</taxon>
        <taxon>Mucoromycetes</taxon>
        <taxon>Mucorales</taxon>
        <taxon>Mucorineae</taxon>
        <taxon>Rhizopodaceae</taxon>
        <taxon>Rhizopus</taxon>
    </lineage>
</organism>